<feature type="transmembrane region" description="Helical" evidence="1">
    <location>
        <begin position="79"/>
        <end position="97"/>
    </location>
</feature>
<keyword evidence="1" id="KW-0812">Transmembrane</keyword>
<keyword evidence="1" id="KW-0472">Membrane</keyword>
<dbReference type="OrthoDB" id="120496at2"/>
<comment type="caution">
    <text evidence="2">The sequence shown here is derived from an EMBL/GenBank/DDBJ whole genome shotgun (WGS) entry which is preliminary data.</text>
</comment>
<sequence length="232" mass="23695">MSDATLDTKPAETEAPQKLDFERAEFGDPAARHVTCSACQAGITTAYYQLLDKVLCGSCRDAVNHTSEQARSGAAFGKAFLVAGGAGLGCGAVYAVFVHFTQIQLALATIGIGWVVGRVIQQVTRGFGGTKHQVLAVVFTYLASAMGYLPGILAALDNGAGDGSLGLIGSILYFGLAAAFTLAAPVLDVTSGFSGVLGALIIFFGLRTAWQVSRGIGGPVAISGPYQVSAGA</sequence>
<evidence type="ECO:0000313" key="2">
    <source>
        <dbReference type="EMBL" id="MRG95485.1"/>
    </source>
</evidence>
<evidence type="ECO:0000256" key="1">
    <source>
        <dbReference type="SAM" id="Phobius"/>
    </source>
</evidence>
<dbReference type="EMBL" id="WJIE01000008">
    <property type="protein sequence ID" value="MRG95485.1"/>
    <property type="molecule type" value="Genomic_DNA"/>
</dbReference>
<protein>
    <submittedName>
        <fullName evidence="2">Uncharacterized protein</fullName>
    </submittedName>
</protein>
<evidence type="ECO:0000313" key="3">
    <source>
        <dbReference type="Proteomes" id="UP000440224"/>
    </source>
</evidence>
<feature type="transmembrane region" description="Helical" evidence="1">
    <location>
        <begin position="171"/>
        <end position="204"/>
    </location>
</feature>
<reference evidence="2 3" key="1">
    <citation type="submission" date="2019-10" db="EMBL/GenBank/DDBJ databases">
        <title>A soil myxobacterium in the family Polyangiaceae.</title>
        <authorList>
            <person name="Li Y."/>
            <person name="Wang J."/>
        </authorList>
    </citation>
    <scope>NUCLEOTIDE SEQUENCE [LARGE SCALE GENOMIC DNA]</scope>
    <source>
        <strain evidence="2 3">DSM 14734</strain>
    </source>
</reference>
<organism evidence="2 3">
    <name type="scientific">Polyangium spumosum</name>
    <dbReference type="NCBI Taxonomy" id="889282"/>
    <lineage>
        <taxon>Bacteria</taxon>
        <taxon>Pseudomonadati</taxon>
        <taxon>Myxococcota</taxon>
        <taxon>Polyangia</taxon>
        <taxon>Polyangiales</taxon>
        <taxon>Polyangiaceae</taxon>
        <taxon>Polyangium</taxon>
    </lineage>
</organism>
<feature type="transmembrane region" description="Helical" evidence="1">
    <location>
        <begin position="133"/>
        <end position="156"/>
    </location>
</feature>
<keyword evidence="1" id="KW-1133">Transmembrane helix</keyword>
<gene>
    <name evidence="2" type="ORF">GF068_26735</name>
</gene>
<dbReference type="AlphaFoldDB" id="A0A6N7PYX2"/>
<feature type="transmembrane region" description="Helical" evidence="1">
    <location>
        <begin position="103"/>
        <end position="121"/>
    </location>
</feature>
<proteinExistence type="predicted"/>
<accession>A0A6N7PYX2</accession>
<dbReference type="Proteomes" id="UP000440224">
    <property type="component" value="Unassembled WGS sequence"/>
</dbReference>
<keyword evidence="3" id="KW-1185">Reference proteome</keyword>
<dbReference type="RefSeq" id="WP_153822309.1">
    <property type="nucleotide sequence ID" value="NZ_WJIE01000008.1"/>
</dbReference>
<name>A0A6N7PYX2_9BACT</name>